<dbReference type="Proteomes" id="UP001341281">
    <property type="component" value="Chromosome 03"/>
</dbReference>
<reference evidence="2 3" key="1">
    <citation type="submission" date="2024-02" db="EMBL/GenBank/DDBJ databases">
        <title>High-quality chromosome-scale genome assembly of Pensacola bahiagrass (Paspalum notatum Flugge var. saurae).</title>
        <authorList>
            <person name="Vega J.M."/>
            <person name="Podio M."/>
            <person name="Orjuela J."/>
            <person name="Siena L.A."/>
            <person name="Pessino S.C."/>
            <person name="Combes M.C."/>
            <person name="Mariac C."/>
            <person name="Albertini E."/>
            <person name="Pupilli F."/>
            <person name="Ortiz J.P.A."/>
            <person name="Leblanc O."/>
        </authorList>
    </citation>
    <scope>NUCLEOTIDE SEQUENCE [LARGE SCALE GENOMIC DNA]</scope>
    <source>
        <strain evidence="2">R1</strain>
        <tissue evidence="2">Leaf</tissue>
    </source>
</reference>
<dbReference type="EMBL" id="CP144747">
    <property type="protein sequence ID" value="WVZ64296.1"/>
    <property type="molecule type" value="Genomic_DNA"/>
</dbReference>
<protein>
    <submittedName>
        <fullName evidence="2">Uncharacterized protein</fullName>
    </submittedName>
</protein>
<gene>
    <name evidence="2" type="ORF">U9M48_013837</name>
</gene>
<evidence type="ECO:0000313" key="3">
    <source>
        <dbReference type="Proteomes" id="UP001341281"/>
    </source>
</evidence>
<feature type="compositionally biased region" description="Basic and acidic residues" evidence="1">
    <location>
        <begin position="144"/>
        <end position="156"/>
    </location>
</feature>
<dbReference type="AlphaFoldDB" id="A0AAQ3WK21"/>
<sequence length="218" mass="23399">MCRHFDVTGNLLFLHSEFWEEIGVLNRALFALTATQSRLLTLSIPPGDSPAGLLRGSGAACWPVRRPVWLAVLPGARYSARRRGVPACPAPGAAACLPLSPLSPTSLCCPPAYAAPCVARRPARRSERAVRPARRRRHGRRRGREGSVHGSREKPRFGGSGSRCKNGSGSSTALPEELCSAAARVILPSGHWTLAHSKLVSWANLPALFAPNSMMLLV</sequence>
<accession>A0AAQ3WK21</accession>
<feature type="compositionally biased region" description="Basic residues" evidence="1">
    <location>
        <begin position="131"/>
        <end position="143"/>
    </location>
</feature>
<feature type="region of interest" description="Disordered" evidence="1">
    <location>
        <begin position="124"/>
        <end position="169"/>
    </location>
</feature>
<proteinExistence type="predicted"/>
<organism evidence="2 3">
    <name type="scientific">Paspalum notatum var. saurae</name>
    <dbReference type="NCBI Taxonomy" id="547442"/>
    <lineage>
        <taxon>Eukaryota</taxon>
        <taxon>Viridiplantae</taxon>
        <taxon>Streptophyta</taxon>
        <taxon>Embryophyta</taxon>
        <taxon>Tracheophyta</taxon>
        <taxon>Spermatophyta</taxon>
        <taxon>Magnoliopsida</taxon>
        <taxon>Liliopsida</taxon>
        <taxon>Poales</taxon>
        <taxon>Poaceae</taxon>
        <taxon>PACMAD clade</taxon>
        <taxon>Panicoideae</taxon>
        <taxon>Andropogonodae</taxon>
        <taxon>Paspaleae</taxon>
        <taxon>Paspalinae</taxon>
        <taxon>Paspalum</taxon>
    </lineage>
</organism>
<evidence type="ECO:0000256" key="1">
    <source>
        <dbReference type="SAM" id="MobiDB-lite"/>
    </source>
</evidence>
<evidence type="ECO:0000313" key="2">
    <source>
        <dbReference type="EMBL" id="WVZ64296.1"/>
    </source>
</evidence>
<dbReference type="EMBL" id="CP144747">
    <property type="protein sequence ID" value="WVZ64297.1"/>
    <property type="molecule type" value="Genomic_DNA"/>
</dbReference>
<keyword evidence="3" id="KW-1185">Reference proteome</keyword>
<name>A0AAQ3WK21_PASNO</name>